<keyword evidence="2" id="KW-1185">Reference proteome</keyword>
<organism evidence="1 2">
    <name type="scientific">Sphingomonas ginkgonis</name>
    <dbReference type="NCBI Taxonomy" id="2315330"/>
    <lineage>
        <taxon>Bacteria</taxon>
        <taxon>Pseudomonadati</taxon>
        <taxon>Pseudomonadota</taxon>
        <taxon>Alphaproteobacteria</taxon>
        <taxon>Sphingomonadales</taxon>
        <taxon>Sphingomonadaceae</taxon>
        <taxon>Sphingomonas</taxon>
    </lineage>
</organism>
<name>A0A429V7H1_9SPHN</name>
<comment type="caution">
    <text evidence="1">The sequence shown here is derived from an EMBL/GenBank/DDBJ whole genome shotgun (WGS) entry which is preliminary data.</text>
</comment>
<dbReference type="Gene3D" id="3.20.20.80">
    <property type="entry name" value="Glycosidases"/>
    <property type="match status" value="1"/>
</dbReference>
<sequence>MLLDPGVIVPSPATAPFAADRAPGWIGVAPGAPYFVDEAGAPWTPIGQNDAISWPELAPLYRRRDPEAVERHLRGLKAQGVTCLRLMLEYAQGRHRYLERPTGRFVPAMVQLWDDLFALCERTGLRILLTPVDTYWTWVRFRHHPWNVGNGGPLANMRDALLRGVTRAAIKARLEFAVRRWGGSGALFAWDLWNEIHPAQSRDSTDGWDDFIHDLSGHVRGLEQRLYGRSHPQTVSLFGPELILKPHLAPAMREAVFRHPDVDFASLHIYAKGSIDNPRDTVAPALAMAAIVAESIGEIRDGRPFLDTEHGPIHAFKDRHRTLPEPFDDEMFRHCSWAHLAAGGAGGGMRWPNRHPHVLTAGMRRAQQAMVGFLPEIDWPRFRRRPFGAGLRARHVHAVGCGDERQALIWLVRRDGLGSDGRLREGLVPVRTSVAVPGLADGRYRVRGWDTLRGEAAETMAAEAAGGMLHFTTAELTSDRAFAIAPAA</sequence>
<protein>
    <recommendedName>
        <fullName evidence="3">Mannan endo-1,4-beta-mannosidase</fullName>
    </recommendedName>
</protein>
<dbReference type="OrthoDB" id="9802444at2"/>
<dbReference type="RefSeq" id="WP_126717763.1">
    <property type="nucleotide sequence ID" value="NZ_RWJF01000001.1"/>
</dbReference>
<dbReference type="Proteomes" id="UP000274661">
    <property type="component" value="Unassembled WGS sequence"/>
</dbReference>
<dbReference type="EMBL" id="RWJF01000001">
    <property type="protein sequence ID" value="RST29926.1"/>
    <property type="molecule type" value="Genomic_DNA"/>
</dbReference>
<dbReference type="InterPro" id="IPR017853">
    <property type="entry name" value="GH"/>
</dbReference>
<gene>
    <name evidence="1" type="ORF">HMF7854_03120</name>
</gene>
<reference evidence="1 2" key="1">
    <citation type="submission" date="2018-12" db="EMBL/GenBank/DDBJ databases">
        <title>Sphingomonas sp. HMF7854 Genome sequencing and assembly.</title>
        <authorList>
            <person name="Cha I."/>
            <person name="Kang H."/>
            <person name="Kim H."/>
            <person name="Kang J."/>
            <person name="Joh K."/>
        </authorList>
    </citation>
    <scope>NUCLEOTIDE SEQUENCE [LARGE SCALE GENOMIC DNA]</scope>
    <source>
        <strain evidence="1 2">HMF7854</strain>
    </source>
</reference>
<accession>A0A429V7H1</accession>
<evidence type="ECO:0000313" key="2">
    <source>
        <dbReference type="Proteomes" id="UP000274661"/>
    </source>
</evidence>
<evidence type="ECO:0000313" key="1">
    <source>
        <dbReference type="EMBL" id="RST29926.1"/>
    </source>
</evidence>
<dbReference type="AlphaFoldDB" id="A0A429V7H1"/>
<evidence type="ECO:0008006" key="3">
    <source>
        <dbReference type="Google" id="ProtNLM"/>
    </source>
</evidence>
<dbReference type="SUPFAM" id="SSF51445">
    <property type="entry name" value="(Trans)glycosidases"/>
    <property type="match status" value="1"/>
</dbReference>
<proteinExistence type="predicted"/>